<protein>
    <submittedName>
        <fullName evidence="1">Uncharacterized protein</fullName>
    </submittedName>
</protein>
<dbReference type="AlphaFoldDB" id="A0A564YGC8"/>
<organism evidence="1 2">
    <name type="scientific">Hymenolepis diminuta</name>
    <name type="common">Rat tapeworm</name>
    <dbReference type="NCBI Taxonomy" id="6216"/>
    <lineage>
        <taxon>Eukaryota</taxon>
        <taxon>Metazoa</taxon>
        <taxon>Spiralia</taxon>
        <taxon>Lophotrochozoa</taxon>
        <taxon>Platyhelminthes</taxon>
        <taxon>Cestoda</taxon>
        <taxon>Eucestoda</taxon>
        <taxon>Cyclophyllidea</taxon>
        <taxon>Hymenolepididae</taxon>
        <taxon>Hymenolepis</taxon>
    </lineage>
</organism>
<name>A0A564YGC8_HYMDI</name>
<evidence type="ECO:0000313" key="1">
    <source>
        <dbReference type="EMBL" id="VUZ46345.1"/>
    </source>
</evidence>
<sequence length="222" mass="25397">MRNSNSTFLLLTRINWRDESFTFLSQETCTENSDEQLNRPEKWRTSVVKRKSILRIAELKLANSRSFVTPSENAEPNVPVPISTSFWKMKSVSTSVVSSSRFDPTMRPRDDKSCLDNEHKVVQKLVSLSNIENEVTCDFKPGNLLKLWLNSLVCYSSFMILRSSRLVDLLERPRDIEESEHEIEVAAIPRVKYGLIEGIALGEALLQSVLSASSKTHSTWWM</sequence>
<dbReference type="Proteomes" id="UP000321570">
    <property type="component" value="Unassembled WGS sequence"/>
</dbReference>
<evidence type="ECO:0000313" key="2">
    <source>
        <dbReference type="Proteomes" id="UP000321570"/>
    </source>
</evidence>
<keyword evidence="2" id="KW-1185">Reference proteome</keyword>
<gene>
    <name evidence="1" type="ORF">WMSIL1_LOCUS6216</name>
</gene>
<dbReference type="EMBL" id="CABIJS010000221">
    <property type="protein sequence ID" value="VUZ46345.1"/>
    <property type="molecule type" value="Genomic_DNA"/>
</dbReference>
<accession>A0A564YGC8</accession>
<reference evidence="1 2" key="1">
    <citation type="submission" date="2019-07" db="EMBL/GenBank/DDBJ databases">
        <authorList>
            <person name="Jastrzebski P J."/>
            <person name="Paukszto L."/>
            <person name="Jastrzebski P J."/>
        </authorList>
    </citation>
    <scope>NUCLEOTIDE SEQUENCE [LARGE SCALE GENOMIC DNA]</scope>
    <source>
        <strain evidence="1 2">WMS-il1</strain>
    </source>
</reference>
<proteinExistence type="predicted"/>